<dbReference type="AlphaFoldDB" id="A0AAE7NXV0"/>
<dbReference type="RefSeq" id="WP_092220997.1">
    <property type="nucleotide sequence ID" value="NZ_CP030050.1"/>
</dbReference>
<protein>
    <recommendedName>
        <fullName evidence="3">ABC transport system substrate-binding protein</fullName>
    </recommendedName>
</protein>
<dbReference type="InterPro" id="IPR007487">
    <property type="entry name" value="ABC_transpt-TYRBP-like"/>
</dbReference>
<proteinExistence type="predicted"/>
<gene>
    <name evidence="1" type="ORF">WN72_42920</name>
</gene>
<accession>A0AAE7NXV0</accession>
<dbReference type="KEGG" id="barh:WN72_42920"/>
<dbReference type="Pfam" id="PF04392">
    <property type="entry name" value="ABC_sub_bind"/>
    <property type="match status" value="1"/>
</dbReference>
<dbReference type="PANTHER" id="PTHR35271">
    <property type="entry name" value="ABC TRANSPORTER, SUBSTRATE-BINDING LIPOPROTEIN-RELATED"/>
    <property type="match status" value="1"/>
</dbReference>
<name>A0AAE7NXV0_9BRAD</name>
<evidence type="ECO:0000313" key="2">
    <source>
        <dbReference type="Proteomes" id="UP000594015"/>
    </source>
</evidence>
<dbReference type="Proteomes" id="UP000594015">
    <property type="component" value="Chromosome"/>
</dbReference>
<organism evidence="1 2">
    <name type="scientific">Bradyrhizobium arachidis</name>
    <dbReference type="NCBI Taxonomy" id="858423"/>
    <lineage>
        <taxon>Bacteria</taxon>
        <taxon>Pseudomonadati</taxon>
        <taxon>Pseudomonadota</taxon>
        <taxon>Alphaproteobacteria</taxon>
        <taxon>Hyphomicrobiales</taxon>
        <taxon>Nitrobacteraceae</taxon>
        <taxon>Bradyrhizobium</taxon>
    </lineage>
</organism>
<dbReference type="PANTHER" id="PTHR35271:SF1">
    <property type="entry name" value="ABC TRANSPORTER, SUBSTRATE-BINDING LIPOPROTEIN"/>
    <property type="match status" value="1"/>
</dbReference>
<evidence type="ECO:0000313" key="1">
    <source>
        <dbReference type="EMBL" id="QOZ72301.1"/>
    </source>
</evidence>
<dbReference type="Gene3D" id="3.40.50.2300">
    <property type="match status" value="2"/>
</dbReference>
<reference evidence="1 2" key="1">
    <citation type="submission" date="2018-06" db="EMBL/GenBank/DDBJ databases">
        <title>Comparative genomics of Bradyrhizobium nodulating Arachidis hypogaea.</title>
        <authorList>
            <person name="Li Y."/>
        </authorList>
    </citation>
    <scope>NUCLEOTIDE SEQUENCE [LARGE SCALE GENOMIC DNA]</scope>
    <source>
        <strain evidence="1 2">CCBAU 051107</strain>
    </source>
</reference>
<dbReference type="CDD" id="cd06325">
    <property type="entry name" value="PBP1_ABC_unchar_transporter"/>
    <property type="match status" value="1"/>
</dbReference>
<sequence length="332" mass="35892">MRRREFITLVGSTMVALPLAALAQKAGRTYRLGCLSPHPSDIQFNVRFFDQLRRAGFIDGQNLTIDYRAFASQIDLISQLAAELVIAQPDVIYAAGPEAVNAVQRATKSIPIVGITGDMVGEGLVKSFARPNGNITGISIFAPELDGLRQDILIEAVPGIRRMAALADDLWFERVVQGRLRGEAKARALQEAARARNVELSIYRVTRAEEIAATIDKAQASGATALNVLNSGMLDGNGPLIMERVAALRLPTMYQWGVRAEQGGFIGYGPSSDHLADLTARFAASLLRGTMPADLPVEQPTKFELVINLKTAKAMGVTVPEVLLARADKVIE</sequence>
<evidence type="ECO:0008006" key="3">
    <source>
        <dbReference type="Google" id="ProtNLM"/>
    </source>
</evidence>
<dbReference type="EMBL" id="CP030050">
    <property type="protein sequence ID" value="QOZ72301.1"/>
    <property type="molecule type" value="Genomic_DNA"/>
</dbReference>